<sequence>MAHLNKDSDAQRNIKTIAENLMQNELVKEKMQKFLEHFKFNSFSDALNITTQVFSEHHHNGGPVRSVPQRRRQKRMQTECIFIPVQVGNEIGDPYYQGWAEI</sequence>
<dbReference type="WBParaSite" id="GPLIN_001006000">
    <property type="protein sequence ID" value="GPLIN_001006000"/>
    <property type="gene ID" value="GPLIN_001006000"/>
</dbReference>
<proteinExistence type="predicted"/>
<evidence type="ECO:0000313" key="1">
    <source>
        <dbReference type="Proteomes" id="UP000050741"/>
    </source>
</evidence>
<reference evidence="2" key="3">
    <citation type="submission" date="2016-06" db="UniProtKB">
        <authorList>
            <consortium name="WormBaseParasite"/>
        </authorList>
    </citation>
    <scope>IDENTIFICATION</scope>
</reference>
<dbReference type="AlphaFoldDB" id="A0A183CB09"/>
<protein>
    <submittedName>
        <fullName evidence="2">Uncharacterized protein</fullName>
    </submittedName>
</protein>
<organism evidence="1 2">
    <name type="scientific">Globodera pallida</name>
    <name type="common">Potato cyst nematode worm</name>
    <name type="synonym">Heterodera pallida</name>
    <dbReference type="NCBI Taxonomy" id="36090"/>
    <lineage>
        <taxon>Eukaryota</taxon>
        <taxon>Metazoa</taxon>
        <taxon>Ecdysozoa</taxon>
        <taxon>Nematoda</taxon>
        <taxon>Chromadorea</taxon>
        <taxon>Rhabditida</taxon>
        <taxon>Tylenchina</taxon>
        <taxon>Tylenchomorpha</taxon>
        <taxon>Tylenchoidea</taxon>
        <taxon>Heteroderidae</taxon>
        <taxon>Heteroderinae</taxon>
        <taxon>Globodera</taxon>
    </lineage>
</organism>
<reference evidence="1" key="1">
    <citation type="submission" date="2013-12" db="EMBL/GenBank/DDBJ databases">
        <authorList>
            <person name="Aslett M."/>
        </authorList>
    </citation>
    <scope>NUCLEOTIDE SEQUENCE [LARGE SCALE GENOMIC DNA]</scope>
    <source>
        <strain evidence="1">Lindley</strain>
    </source>
</reference>
<keyword evidence="1" id="KW-1185">Reference proteome</keyword>
<dbReference type="Proteomes" id="UP000050741">
    <property type="component" value="Unassembled WGS sequence"/>
</dbReference>
<reference evidence="1" key="2">
    <citation type="submission" date="2014-05" db="EMBL/GenBank/DDBJ databases">
        <title>The genome and life-stage specific transcriptomes of Globodera pallida elucidate key aspects of plant parasitism by a cyst nematode.</title>
        <authorList>
            <person name="Cotton J.A."/>
            <person name="Lilley C.J."/>
            <person name="Jones L.M."/>
            <person name="Kikuchi T."/>
            <person name="Reid A.J."/>
            <person name="Thorpe P."/>
            <person name="Tsai I.J."/>
            <person name="Beasley H."/>
            <person name="Blok V."/>
            <person name="Cock P.J.A."/>
            <person name="Van den Akker S.E."/>
            <person name="Holroyd N."/>
            <person name="Hunt M."/>
            <person name="Mantelin S."/>
            <person name="Naghra H."/>
            <person name="Pain A."/>
            <person name="Palomares-Rius J.E."/>
            <person name="Zarowiecki M."/>
            <person name="Berriman M."/>
            <person name="Jones J.T."/>
            <person name="Urwin P.E."/>
        </authorList>
    </citation>
    <scope>NUCLEOTIDE SEQUENCE [LARGE SCALE GENOMIC DNA]</scope>
    <source>
        <strain evidence="1">Lindley</strain>
    </source>
</reference>
<name>A0A183CB09_GLOPA</name>
<accession>A0A183CB09</accession>
<evidence type="ECO:0000313" key="2">
    <source>
        <dbReference type="WBParaSite" id="GPLIN_001006000"/>
    </source>
</evidence>